<dbReference type="AlphaFoldDB" id="A0A372EHR7"/>
<keyword evidence="3" id="KW-0597">Phosphoprotein</keyword>
<evidence type="ECO:0000313" key="7">
    <source>
        <dbReference type="Proteomes" id="UP000261931"/>
    </source>
</evidence>
<keyword evidence="7" id="KW-1185">Reference proteome</keyword>
<comment type="caution">
    <text evidence="6">The sequence shown here is derived from an EMBL/GenBank/DDBJ whole genome shotgun (WGS) entry which is preliminary data.</text>
</comment>
<protein>
    <recommendedName>
        <fullName evidence="2">histidine kinase</fullName>
        <ecNumber evidence="2">2.7.13.3</ecNumber>
    </recommendedName>
</protein>
<dbReference type="PROSITE" id="PS50109">
    <property type="entry name" value="HIS_KIN"/>
    <property type="match status" value="1"/>
</dbReference>
<reference evidence="6 7" key="1">
    <citation type="submission" date="2018-08" db="EMBL/GenBank/DDBJ databases">
        <title>Hydrogenophaga sp. LA-38 isolated from sludge.</title>
        <authorList>
            <person name="Im W.-T."/>
        </authorList>
    </citation>
    <scope>NUCLEOTIDE SEQUENCE [LARGE SCALE GENOMIC DNA]</scope>
    <source>
        <strain evidence="6 7">LA-38</strain>
    </source>
</reference>
<keyword evidence="6" id="KW-0808">Transferase</keyword>
<dbReference type="Gene3D" id="3.30.565.10">
    <property type="entry name" value="Histidine kinase-like ATPase, C-terminal domain"/>
    <property type="match status" value="1"/>
</dbReference>
<dbReference type="RefSeq" id="WP_116959874.1">
    <property type="nucleotide sequence ID" value="NZ_QVLS01000008.1"/>
</dbReference>
<dbReference type="PRINTS" id="PR00344">
    <property type="entry name" value="BCTRLSENSOR"/>
</dbReference>
<evidence type="ECO:0000313" key="6">
    <source>
        <dbReference type="EMBL" id="RFP77998.1"/>
    </source>
</evidence>
<feature type="transmembrane region" description="Helical" evidence="4">
    <location>
        <begin position="28"/>
        <end position="45"/>
    </location>
</feature>
<feature type="transmembrane region" description="Helical" evidence="4">
    <location>
        <begin position="167"/>
        <end position="184"/>
    </location>
</feature>
<dbReference type="SUPFAM" id="SSF47384">
    <property type="entry name" value="Homodimeric domain of signal transducing histidine kinase"/>
    <property type="match status" value="1"/>
</dbReference>
<dbReference type="CDD" id="cd00082">
    <property type="entry name" value="HisKA"/>
    <property type="match status" value="1"/>
</dbReference>
<accession>A0A372EHR7</accession>
<evidence type="ECO:0000256" key="4">
    <source>
        <dbReference type="SAM" id="Phobius"/>
    </source>
</evidence>
<comment type="catalytic activity">
    <reaction evidence="1">
        <text>ATP + protein L-histidine = ADP + protein N-phospho-L-histidine.</text>
        <dbReference type="EC" id="2.7.13.3"/>
    </reaction>
</comment>
<feature type="transmembrane region" description="Helical" evidence="4">
    <location>
        <begin position="135"/>
        <end position="155"/>
    </location>
</feature>
<dbReference type="PANTHER" id="PTHR43547">
    <property type="entry name" value="TWO-COMPONENT HISTIDINE KINASE"/>
    <property type="match status" value="1"/>
</dbReference>
<dbReference type="InterPro" id="IPR005467">
    <property type="entry name" value="His_kinase_dom"/>
</dbReference>
<evidence type="ECO:0000256" key="2">
    <source>
        <dbReference type="ARBA" id="ARBA00012438"/>
    </source>
</evidence>
<dbReference type="Gene3D" id="1.10.287.130">
    <property type="match status" value="1"/>
</dbReference>
<feature type="transmembrane region" description="Helical" evidence="4">
    <location>
        <begin position="86"/>
        <end position="105"/>
    </location>
</feature>
<gene>
    <name evidence="6" type="ORF">DY262_14755</name>
</gene>
<name>A0A372EHR7_9BURK</name>
<evidence type="ECO:0000259" key="5">
    <source>
        <dbReference type="PROSITE" id="PS50109"/>
    </source>
</evidence>
<dbReference type="GO" id="GO:0000155">
    <property type="term" value="F:phosphorelay sensor kinase activity"/>
    <property type="evidence" value="ECO:0007669"/>
    <property type="project" value="InterPro"/>
</dbReference>
<keyword evidence="6" id="KW-0418">Kinase</keyword>
<evidence type="ECO:0000256" key="3">
    <source>
        <dbReference type="ARBA" id="ARBA00022553"/>
    </source>
</evidence>
<organism evidence="6 7">
    <name type="scientific">Hydrogenophaga borbori</name>
    <dbReference type="NCBI Taxonomy" id="2294117"/>
    <lineage>
        <taxon>Bacteria</taxon>
        <taxon>Pseudomonadati</taxon>
        <taxon>Pseudomonadota</taxon>
        <taxon>Betaproteobacteria</taxon>
        <taxon>Burkholderiales</taxon>
        <taxon>Comamonadaceae</taxon>
        <taxon>Hydrogenophaga</taxon>
    </lineage>
</organism>
<dbReference type="Proteomes" id="UP000261931">
    <property type="component" value="Unassembled WGS sequence"/>
</dbReference>
<dbReference type="InterPro" id="IPR036097">
    <property type="entry name" value="HisK_dim/P_sf"/>
</dbReference>
<dbReference type="SMART" id="SM00387">
    <property type="entry name" value="HATPase_c"/>
    <property type="match status" value="1"/>
</dbReference>
<feature type="transmembrane region" description="Helical" evidence="4">
    <location>
        <begin position="111"/>
        <end position="128"/>
    </location>
</feature>
<dbReference type="Pfam" id="PF02518">
    <property type="entry name" value="HATPase_c"/>
    <property type="match status" value="1"/>
</dbReference>
<dbReference type="SUPFAM" id="SSF55874">
    <property type="entry name" value="ATPase domain of HSP90 chaperone/DNA topoisomerase II/histidine kinase"/>
    <property type="match status" value="1"/>
</dbReference>
<dbReference type="InterPro" id="IPR003594">
    <property type="entry name" value="HATPase_dom"/>
</dbReference>
<keyword evidence="4" id="KW-1133">Transmembrane helix</keyword>
<dbReference type="EC" id="2.7.13.3" evidence="2"/>
<dbReference type="EMBL" id="QVLS01000008">
    <property type="protein sequence ID" value="RFP77998.1"/>
    <property type="molecule type" value="Genomic_DNA"/>
</dbReference>
<keyword evidence="4" id="KW-0472">Membrane</keyword>
<sequence length="427" mass="47960">MHHHLLIRAIALLRQPLEPLQQLSRARLVTLGLFLSIGHLAFHWFWTVLVPQPYENLLLRALAAAGALPLLWWTPSRVMRQRGIRLYLLAYMTYTGPFLFQWFFLMNHGNAVWMTSAALMCFLAYHILDWRVATAALAAGTIAARALVALLEPQLAMPWWRVTEGNLTFAFAWLSALALALSSASQRLQRLNATLLAMGVMAHELRTPLASAALVNENLREAEPAEVERLTHRMDGLLRAIHHQIDSQIVNAQLLGIQPGRETLRAGQLVRDAIESYPFLSERERLAVSVDTRADFHFHGSERLFIQVIHNLLKNAVFALRRTQGRFERGDIQIEVSAVGSCGTIRVRDKGPGVPRHLRRAIFEPFFSTQTTHSSGLGLAFCRETVQANRGQLRFERVAAGSSFVIELPLLPGDAGEAHHARRWAPS</sequence>
<dbReference type="CDD" id="cd00075">
    <property type="entry name" value="HATPase"/>
    <property type="match status" value="1"/>
</dbReference>
<feature type="transmembrane region" description="Helical" evidence="4">
    <location>
        <begin position="57"/>
        <end position="74"/>
    </location>
</feature>
<dbReference type="InterPro" id="IPR003661">
    <property type="entry name" value="HisK_dim/P_dom"/>
</dbReference>
<keyword evidence="4" id="KW-0812">Transmembrane</keyword>
<dbReference type="InterPro" id="IPR004358">
    <property type="entry name" value="Sig_transdc_His_kin-like_C"/>
</dbReference>
<evidence type="ECO:0000256" key="1">
    <source>
        <dbReference type="ARBA" id="ARBA00000085"/>
    </source>
</evidence>
<dbReference type="InterPro" id="IPR036890">
    <property type="entry name" value="HATPase_C_sf"/>
</dbReference>
<feature type="domain" description="Histidine kinase" evidence="5">
    <location>
        <begin position="200"/>
        <end position="412"/>
    </location>
</feature>
<proteinExistence type="predicted"/>
<dbReference type="PANTHER" id="PTHR43547:SF2">
    <property type="entry name" value="HYBRID SIGNAL TRANSDUCTION HISTIDINE KINASE C"/>
    <property type="match status" value="1"/>
</dbReference>